<proteinExistence type="predicted"/>
<dbReference type="InterPro" id="IPR009057">
    <property type="entry name" value="Homeodomain-like_sf"/>
</dbReference>
<evidence type="ECO:0000313" key="1">
    <source>
        <dbReference type="EMBL" id="QFQ93078.1"/>
    </source>
</evidence>
<reference evidence="1 2" key="1">
    <citation type="submission" date="2019-10" db="EMBL/GenBank/DDBJ databases">
        <title>Genome sequencing of Lactobacillus manihotivorans.</title>
        <authorList>
            <person name="Kim K."/>
        </authorList>
    </citation>
    <scope>NUCLEOTIDE SEQUENCE [LARGE SCALE GENOMIC DNA]</scope>
    <source>
        <strain evidence="1 2">LM010</strain>
        <plasmid evidence="1 2">unnamed1</plasmid>
    </source>
</reference>
<dbReference type="SUPFAM" id="SSF46689">
    <property type="entry name" value="Homeodomain-like"/>
    <property type="match status" value="1"/>
</dbReference>
<keyword evidence="1" id="KW-0614">Plasmid</keyword>
<name>A0A5P8JVK5_9LACO</name>
<sequence>MAKKYNQDFKDMLIELHAAGKGPGELSKDYEVPIATLGKWFTEHKQATTKDPTSAEFAKMRAEYLQMKQENEILKKALGIFAKQNK</sequence>
<evidence type="ECO:0008006" key="3">
    <source>
        <dbReference type="Google" id="ProtNLM"/>
    </source>
</evidence>
<protein>
    <recommendedName>
        <fullName evidence="3">Transposase</fullName>
    </recommendedName>
</protein>
<dbReference type="RefSeq" id="WP_054720011.1">
    <property type="nucleotide sequence ID" value="NZ_CP045069.1"/>
</dbReference>
<organism evidence="1 2">
    <name type="scientific">Lacticaseibacillus manihotivorans</name>
    <dbReference type="NCBI Taxonomy" id="88233"/>
    <lineage>
        <taxon>Bacteria</taxon>
        <taxon>Bacillati</taxon>
        <taxon>Bacillota</taxon>
        <taxon>Bacilli</taxon>
        <taxon>Lactobacillales</taxon>
        <taxon>Lactobacillaceae</taxon>
        <taxon>Lacticaseibacillus</taxon>
    </lineage>
</organism>
<dbReference type="Proteomes" id="UP000388452">
    <property type="component" value="Plasmid unnamed1"/>
</dbReference>
<evidence type="ECO:0000313" key="2">
    <source>
        <dbReference type="Proteomes" id="UP000388452"/>
    </source>
</evidence>
<accession>A0A5P8JVK5</accession>
<gene>
    <name evidence="1" type="ORF">LM010_16765</name>
</gene>
<dbReference type="AlphaFoldDB" id="A0A5P8JVK5"/>
<dbReference type="EMBL" id="CP045069">
    <property type="protein sequence ID" value="QFQ93078.1"/>
    <property type="molecule type" value="Genomic_DNA"/>
</dbReference>
<geneLocation type="plasmid" evidence="1 2">
    <name>unnamed1</name>
</geneLocation>